<gene>
    <name evidence="8" type="ORF">NC797_11765</name>
</gene>
<feature type="transmembrane region" description="Helical" evidence="6">
    <location>
        <begin position="40"/>
        <end position="62"/>
    </location>
</feature>
<keyword evidence="6" id="KW-0472">Membrane</keyword>
<evidence type="ECO:0000256" key="6">
    <source>
        <dbReference type="SAM" id="Phobius"/>
    </source>
</evidence>
<sequence length="430" mass="45282">MNYQDDQHRTNNFTNQQEYDGEMRNFEQTNLTPPKQKKHYLGMIFSGIVGGVIVALVGVFLVTANIVPITNNSTNSTEDVNGLTGQTTSDSSSSTDAVPTVAGQEDNASISAAIQQSSPAVVGVKNIQESNLFTSSQQGGTGSGVIYKKKDGKAYIVTNNHVVDGAAELEVVLNDGEQVNAKILGTDALTDLAVLEIDGSNVDAKSVATFGSSSDLYVGESVIAIGNPLGLEFAGSVTKGIVSGLERSVEIDSNGDGQPDWTTNVIQTDAAINPGNSGGALVNAKGEVVGINSMKIAQEAVEGIGFSIPVDTAKPIIQQLETDGKISRPLIGIQAVSLSQVPAQGREQTLALPNDVTEGVAIANIEDGSPASEAGLQRYDVITKINDSSITSMIDLRNYLYKETEVGEEIDITYYREGKESTTTLTLSEK</sequence>
<dbReference type="Pfam" id="PF13365">
    <property type="entry name" value="Trypsin_2"/>
    <property type="match status" value="1"/>
</dbReference>
<dbReference type="GO" id="GO:0004252">
    <property type="term" value="F:serine-type endopeptidase activity"/>
    <property type="evidence" value="ECO:0007669"/>
    <property type="project" value="InterPro"/>
</dbReference>
<evidence type="ECO:0000259" key="7">
    <source>
        <dbReference type="SMART" id="SM00228"/>
    </source>
</evidence>
<evidence type="ECO:0000256" key="1">
    <source>
        <dbReference type="ARBA" id="ARBA00010541"/>
    </source>
</evidence>
<keyword evidence="6" id="KW-0812">Transmembrane</keyword>
<proteinExistence type="inferred from homology"/>
<dbReference type="SUPFAM" id="SSF50494">
    <property type="entry name" value="Trypsin-like serine proteases"/>
    <property type="match status" value="1"/>
</dbReference>
<evidence type="ECO:0000256" key="5">
    <source>
        <dbReference type="SAM" id="MobiDB-lite"/>
    </source>
</evidence>
<dbReference type="SMART" id="SM00228">
    <property type="entry name" value="PDZ"/>
    <property type="match status" value="1"/>
</dbReference>
<evidence type="ECO:0000256" key="3">
    <source>
        <dbReference type="ARBA" id="ARBA00022801"/>
    </source>
</evidence>
<feature type="compositionally biased region" description="Low complexity" evidence="5">
    <location>
        <begin position="87"/>
        <end position="96"/>
    </location>
</feature>
<dbReference type="Proteomes" id="UP001145050">
    <property type="component" value="Unassembled WGS sequence"/>
</dbReference>
<keyword evidence="4" id="KW-0720">Serine protease</keyword>
<evidence type="ECO:0000313" key="8">
    <source>
        <dbReference type="EMBL" id="MDC3425180.1"/>
    </source>
</evidence>
<feature type="domain" description="PDZ" evidence="7">
    <location>
        <begin position="302"/>
        <end position="418"/>
    </location>
</feature>
<feature type="compositionally biased region" description="Polar residues" evidence="5">
    <location>
        <begin position="71"/>
        <end position="86"/>
    </location>
</feature>
<dbReference type="InterPro" id="IPR001478">
    <property type="entry name" value="PDZ"/>
</dbReference>
<dbReference type="Gene3D" id="2.40.10.10">
    <property type="entry name" value="Trypsin-like serine proteases"/>
    <property type="match status" value="2"/>
</dbReference>
<dbReference type="PANTHER" id="PTHR43343">
    <property type="entry name" value="PEPTIDASE S12"/>
    <property type="match status" value="1"/>
</dbReference>
<keyword evidence="9" id="KW-1185">Reference proteome</keyword>
<dbReference type="InterPro" id="IPR001940">
    <property type="entry name" value="Peptidase_S1C"/>
</dbReference>
<keyword evidence="3" id="KW-0378">Hydrolase</keyword>
<organism evidence="8 9">
    <name type="scientific">Terrihalobacillus insolitus</name>
    <dbReference type="NCBI Taxonomy" id="2950438"/>
    <lineage>
        <taxon>Bacteria</taxon>
        <taxon>Bacillati</taxon>
        <taxon>Bacillota</taxon>
        <taxon>Bacilli</taxon>
        <taxon>Bacillales</taxon>
        <taxon>Bacillaceae</taxon>
        <taxon>Terrihalobacillus</taxon>
    </lineage>
</organism>
<feature type="region of interest" description="Disordered" evidence="5">
    <location>
        <begin position="71"/>
        <end position="99"/>
    </location>
</feature>
<dbReference type="InterPro" id="IPR043504">
    <property type="entry name" value="Peptidase_S1_PA_chymotrypsin"/>
</dbReference>
<dbReference type="InterPro" id="IPR009003">
    <property type="entry name" value="Peptidase_S1_PA"/>
</dbReference>
<dbReference type="AlphaFoldDB" id="A0A9X3WT20"/>
<dbReference type="PANTHER" id="PTHR43343:SF3">
    <property type="entry name" value="PROTEASE DO-LIKE 8, CHLOROPLASTIC"/>
    <property type="match status" value="1"/>
</dbReference>
<dbReference type="RefSeq" id="WP_272436980.1">
    <property type="nucleotide sequence ID" value="NZ_JAMQKB010000011.1"/>
</dbReference>
<protein>
    <submittedName>
        <fullName evidence="8">Trypsin-like peptidase domain-containing protein</fullName>
    </submittedName>
</protein>
<dbReference type="PRINTS" id="PR00834">
    <property type="entry name" value="PROTEASES2C"/>
</dbReference>
<feature type="region of interest" description="Disordered" evidence="5">
    <location>
        <begin position="1"/>
        <end position="20"/>
    </location>
</feature>
<evidence type="ECO:0000313" key="9">
    <source>
        <dbReference type="Proteomes" id="UP001145050"/>
    </source>
</evidence>
<keyword evidence="6" id="KW-1133">Transmembrane helix</keyword>
<comment type="caution">
    <text evidence="8">The sequence shown here is derived from an EMBL/GenBank/DDBJ whole genome shotgun (WGS) entry which is preliminary data.</text>
</comment>
<evidence type="ECO:0000256" key="4">
    <source>
        <dbReference type="ARBA" id="ARBA00022825"/>
    </source>
</evidence>
<evidence type="ECO:0000256" key="2">
    <source>
        <dbReference type="ARBA" id="ARBA00022670"/>
    </source>
</evidence>
<keyword evidence="2" id="KW-0645">Protease</keyword>
<name>A0A9X3WT20_9BACI</name>
<dbReference type="GO" id="GO:0006508">
    <property type="term" value="P:proteolysis"/>
    <property type="evidence" value="ECO:0007669"/>
    <property type="project" value="UniProtKB-KW"/>
</dbReference>
<dbReference type="InterPro" id="IPR036034">
    <property type="entry name" value="PDZ_sf"/>
</dbReference>
<dbReference type="InterPro" id="IPR051201">
    <property type="entry name" value="Chloro_Bact_Ser_Proteases"/>
</dbReference>
<comment type="similarity">
    <text evidence="1">Belongs to the peptidase S1C family.</text>
</comment>
<accession>A0A9X3WT20</accession>
<dbReference type="SUPFAM" id="SSF50156">
    <property type="entry name" value="PDZ domain-like"/>
    <property type="match status" value="1"/>
</dbReference>
<dbReference type="EMBL" id="JAMQKB010000011">
    <property type="protein sequence ID" value="MDC3425180.1"/>
    <property type="molecule type" value="Genomic_DNA"/>
</dbReference>
<dbReference type="Pfam" id="PF13180">
    <property type="entry name" value="PDZ_2"/>
    <property type="match status" value="1"/>
</dbReference>
<reference evidence="8" key="1">
    <citation type="submission" date="2022-06" db="EMBL/GenBank/DDBJ databases">
        <title>Aquibacillus sp. a new bacterium isolated from soil saline samples.</title>
        <authorList>
            <person name="Galisteo C."/>
            <person name="De La Haba R."/>
            <person name="Sanchez-Porro C."/>
            <person name="Ventosa A."/>
        </authorList>
    </citation>
    <scope>NUCLEOTIDE SEQUENCE</scope>
    <source>
        <strain evidence="8">3ASR75-11</strain>
    </source>
</reference>
<dbReference type="Gene3D" id="2.30.42.10">
    <property type="match status" value="1"/>
</dbReference>
<dbReference type="FunFam" id="2.40.10.10:FF:000001">
    <property type="entry name" value="Periplasmic serine protease DegS"/>
    <property type="match status" value="1"/>
</dbReference>